<evidence type="ECO:0000313" key="1">
    <source>
        <dbReference type="EMBL" id="MFC6199706.1"/>
    </source>
</evidence>
<protein>
    <recommendedName>
        <fullName evidence="3">Sulfotransferase family protein</fullName>
    </recommendedName>
</protein>
<gene>
    <name evidence="1" type="ORF">ACFQDM_16625</name>
</gene>
<keyword evidence="2" id="KW-1185">Reference proteome</keyword>
<name>A0ABW1SDV0_9PROT</name>
<comment type="caution">
    <text evidence="1">The sequence shown here is derived from an EMBL/GenBank/DDBJ whole genome shotgun (WGS) entry which is preliminary data.</text>
</comment>
<reference evidence="2" key="1">
    <citation type="journal article" date="2019" name="Int. J. Syst. Evol. Microbiol.">
        <title>The Global Catalogue of Microorganisms (GCM) 10K type strain sequencing project: providing services to taxonomists for standard genome sequencing and annotation.</title>
        <authorList>
            <consortium name="The Broad Institute Genomics Platform"/>
            <consortium name="The Broad Institute Genome Sequencing Center for Infectious Disease"/>
            <person name="Wu L."/>
            <person name="Ma J."/>
        </authorList>
    </citation>
    <scope>NUCLEOTIDE SEQUENCE [LARGE SCALE GENOMIC DNA]</scope>
    <source>
        <strain evidence="2">CGMCC-1.15741</strain>
    </source>
</reference>
<dbReference type="EMBL" id="JBHSSW010000066">
    <property type="protein sequence ID" value="MFC6199706.1"/>
    <property type="molecule type" value="Genomic_DNA"/>
</dbReference>
<dbReference type="RefSeq" id="WP_377381038.1">
    <property type="nucleotide sequence ID" value="NZ_JBHSSW010000066.1"/>
</dbReference>
<accession>A0ABW1SDV0</accession>
<evidence type="ECO:0008006" key="3">
    <source>
        <dbReference type="Google" id="ProtNLM"/>
    </source>
</evidence>
<sequence length="197" mass="22749">MATYLNKDLCFGLIDVPFSGASQALNSMYSVFPDFKQRRNDAASLPIPVHASITDLHRVIGSAIFDYFLVAFVRNTFELLLVRYNFVKSNPRHPDHERCLLYTFEDYVFAEGQTVRIREQHPMVLSETSGVTLIANSRCFSNVLREILTELGAPPEIFIPRPPELCISYREYYSETMREHVSKVYAEDIKKFGFEFD</sequence>
<organism evidence="1 2">
    <name type="scientific">Ponticaulis profundi</name>
    <dbReference type="NCBI Taxonomy" id="2665222"/>
    <lineage>
        <taxon>Bacteria</taxon>
        <taxon>Pseudomonadati</taxon>
        <taxon>Pseudomonadota</taxon>
        <taxon>Alphaproteobacteria</taxon>
        <taxon>Hyphomonadales</taxon>
        <taxon>Hyphomonadaceae</taxon>
        <taxon>Ponticaulis</taxon>
    </lineage>
</organism>
<proteinExistence type="predicted"/>
<dbReference type="Proteomes" id="UP001596303">
    <property type="component" value="Unassembled WGS sequence"/>
</dbReference>
<evidence type="ECO:0000313" key="2">
    <source>
        <dbReference type="Proteomes" id="UP001596303"/>
    </source>
</evidence>